<proteinExistence type="predicted"/>
<dbReference type="NCBIfam" id="TIGR04222">
    <property type="entry name" value="near_uncomplex"/>
    <property type="match status" value="1"/>
</dbReference>
<feature type="compositionally biased region" description="Low complexity" evidence="1">
    <location>
        <begin position="466"/>
        <end position="480"/>
    </location>
</feature>
<organism evidence="3 4">
    <name type="scientific">Plasticicumulans acidivorans</name>
    <dbReference type="NCBI Taxonomy" id="886464"/>
    <lineage>
        <taxon>Bacteria</taxon>
        <taxon>Pseudomonadati</taxon>
        <taxon>Pseudomonadota</taxon>
        <taxon>Gammaproteobacteria</taxon>
        <taxon>Candidatus Competibacteraceae</taxon>
        <taxon>Plasticicumulans</taxon>
    </lineage>
</organism>
<keyword evidence="2" id="KW-1133">Transmembrane helix</keyword>
<feature type="transmembrane region" description="Helical" evidence="2">
    <location>
        <begin position="190"/>
        <end position="210"/>
    </location>
</feature>
<feature type="transmembrane region" description="Helical" evidence="2">
    <location>
        <begin position="386"/>
        <end position="405"/>
    </location>
</feature>
<gene>
    <name evidence="3" type="ORF">C7443_101291</name>
</gene>
<comment type="caution">
    <text evidence="3">The sequence shown here is derived from an EMBL/GenBank/DDBJ whole genome shotgun (WGS) entry which is preliminary data.</text>
</comment>
<feature type="transmembrane region" description="Helical" evidence="2">
    <location>
        <begin position="359"/>
        <end position="380"/>
    </location>
</feature>
<feature type="region of interest" description="Disordered" evidence="1">
    <location>
        <begin position="1"/>
        <end position="22"/>
    </location>
</feature>
<dbReference type="OrthoDB" id="278697at2"/>
<dbReference type="Proteomes" id="UP000246569">
    <property type="component" value="Unassembled WGS sequence"/>
</dbReference>
<evidence type="ECO:0000313" key="3">
    <source>
        <dbReference type="EMBL" id="PWV65806.1"/>
    </source>
</evidence>
<feature type="compositionally biased region" description="Gly residues" evidence="1">
    <location>
        <begin position="481"/>
        <end position="497"/>
    </location>
</feature>
<sequence>MACHTAYRSTPATDATQMSMDTETPPADVAALLARLAAHRFDDPAAAFSFSQRLARDNGWTHAYALRVIDEYRRFAALAVLAGHPVTPSDQVDQVWHQHLCYSRDYWQTFCPQVLGTPLHHGPTLGGDAERAKYRDGYLRTLASYRRLFGEWPPADIWPDPQQRFGRDLAQVRVNRHDYWLLLRPRCSRLGIGLSALAAFMLGGCTLLELPAQLLTMSGHQFLMYYLPSALLALFVALLLRLALRSPGAYDPRDRAPQLSVAEAACLADGPQRVVDSSLLAMIQRGLVSVSEDGRRLAFIGDARSLGDPLERAIAGAIAHDPRPQAVRRAASGRASAALAPLRAAGLLVAQRRSLSVRLLPALICSAMLVLALFRIGLGLYRDRPVGFLVFFSLLYLGPTLWLWFGRVHRSRRGERVLGELRHQVRPRTVARLEDPVVPLVVALFGLSAIGALLPLPLRELLVPTSADSGSSGADGSSSDDGGGGGDGGCGGCGGGD</sequence>
<reference evidence="3 4" key="1">
    <citation type="submission" date="2018-05" db="EMBL/GenBank/DDBJ databases">
        <title>Genomic Encyclopedia of Type Strains, Phase IV (KMG-IV): sequencing the most valuable type-strain genomes for metagenomic binning, comparative biology and taxonomic classification.</title>
        <authorList>
            <person name="Goeker M."/>
        </authorList>
    </citation>
    <scope>NUCLEOTIDE SEQUENCE [LARGE SCALE GENOMIC DNA]</scope>
    <source>
        <strain evidence="3 4">DSM 23606</strain>
    </source>
</reference>
<protein>
    <submittedName>
        <fullName evidence="3">Uncharacterized protein (TIGR04222 family)</fullName>
    </submittedName>
</protein>
<dbReference type="AlphaFoldDB" id="A0A317N031"/>
<evidence type="ECO:0000313" key="4">
    <source>
        <dbReference type="Proteomes" id="UP000246569"/>
    </source>
</evidence>
<feature type="region of interest" description="Disordered" evidence="1">
    <location>
        <begin position="466"/>
        <end position="497"/>
    </location>
</feature>
<accession>A0A317N031</accession>
<dbReference type="EMBL" id="QGTJ01000001">
    <property type="protein sequence ID" value="PWV65806.1"/>
    <property type="molecule type" value="Genomic_DNA"/>
</dbReference>
<evidence type="ECO:0000256" key="1">
    <source>
        <dbReference type="SAM" id="MobiDB-lite"/>
    </source>
</evidence>
<dbReference type="InterPro" id="IPR026467">
    <property type="entry name" value="Ser/Gly_Cys_C_dom"/>
</dbReference>
<keyword evidence="2" id="KW-0812">Transmembrane</keyword>
<feature type="transmembrane region" description="Helical" evidence="2">
    <location>
        <begin position="437"/>
        <end position="456"/>
    </location>
</feature>
<keyword evidence="4" id="KW-1185">Reference proteome</keyword>
<keyword evidence="2" id="KW-0472">Membrane</keyword>
<feature type="transmembrane region" description="Helical" evidence="2">
    <location>
        <begin position="222"/>
        <end position="244"/>
    </location>
</feature>
<name>A0A317N031_9GAMM</name>
<evidence type="ECO:0000256" key="2">
    <source>
        <dbReference type="SAM" id="Phobius"/>
    </source>
</evidence>
<feature type="compositionally biased region" description="Polar residues" evidence="1">
    <location>
        <begin position="7"/>
        <end position="22"/>
    </location>
</feature>